<dbReference type="PROSITE" id="PS01010">
    <property type="entry name" value="CRISP_2"/>
    <property type="match status" value="1"/>
</dbReference>
<dbReference type="PRINTS" id="PR00837">
    <property type="entry name" value="V5TPXLIKE"/>
</dbReference>
<accession>A0A3M7KVM9</accession>
<evidence type="ECO:0000313" key="5">
    <source>
        <dbReference type="EMBL" id="RMZ54608.1"/>
    </source>
</evidence>
<dbReference type="InterPro" id="IPR014044">
    <property type="entry name" value="CAP_dom"/>
</dbReference>
<evidence type="ECO:0000256" key="3">
    <source>
        <dbReference type="SAM" id="SignalP"/>
    </source>
</evidence>
<dbReference type="InterPro" id="IPR001283">
    <property type="entry name" value="CRISP-related"/>
</dbReference>
<protein>
    <recommendedName>
        <fullName evidence="4">SCP domain-containing protein</fullName>
    </recommendedName>
</protein>
<evidence type="ECO:0000256" key="1">
    <source>
        <dbReference type="ARBA" id="ARBA00003143"/>
    </source>
</evidence>
<dbReference type="PRINTS" id="PR00838">
    <property type="entry name" value="V5ALLERGEN"/>
</dbReference>
<dbReference type="AlphaFoldDB" id="A0A3M7KVM9"/>
<sequence>RLLLNCLLLATTAYAARNLPGGLASRRLLQSTETCPDSANLLSLVNAARAAHGAPALTWSDTIAAAAAAVASTCSGNHGGSGYGQNILVAWGPITDGGCSMAMQYWYNNEAGSYDYANPSFQADSGHFSQIVWLSTTQMGCAVAQCPGSSWYAGPTAGNWHFIVCDFDPSGNVDGEFAANVLPETTVSPGTSTTCSIAMEYWYDNERDDYSYANPGYQPDAGHFSQGVGQTLTIFVGGRTRSPICVLCLLSVTVVWKATSQLGCGIAACDASTAPPSVRGPWTMMVCQYNTPGNVQDSMVLPGWSLLVALIATVVVAPMGSEAAASRALLATQAPLCDTPELLLQIHNLARSEHSVGRLTWNETLARVSEEYAEKCHYGHAPKPNRSGFGKYAGENILYTRNIRVTCEHVWKAWYYNEARSYVLGTGGDTGHFTQMVWKGSKEVGCGFVKCPGYVNNLNAPGYWTYLVCRYYPAGNVI</sequence>
<feature type="non-terminal residue" evidence="5">
    <location>
        <position position="1"/>
    </location>
</feature>
<comment type="function">
    <text evidence="1">Probably involved in the defense reaction of plants against pathogens.</text>
</comment>
<proteinExistence type="predicted"/>
<feature type="domain" description="SCP" evidence="4">
    <location>
        <begin position="338"/>
        <end position="478"/>
    </location>
</feature>
<feature type="chain" id="PRO_5017937841" description="SCP domain-containing protein" evidence="3">
    <location>
        <begin position="16"/>
        <end position="478"/>
    </location>
</feature>
<dbReference type="InterPro" id="IPR002413">
    <property type="entry name" value="V5_allergen-like"/>
</dbReference>
<dbReference type="GO" id="GO:0005576">
    <property type="term" value="C:extracellular region"/>
    <property type="evidence" value="ECO:0007669"/>
    <property type="project" value="InterPro"/>
</dbReference>
<feature type="domain" description="SCP" evidence="4">
    <location>
        <begin position="36"/>
        <end position="175"/>
    </location>
</feature>
<gene>
    <name evidence="5" type="ORF">APUTEX25_002194</name>
</gene>
<dbReference type="PANTHER" id="PTHR10334">
    <property type="entry name" value="CYSTEINE-RICH SECRETORY PROTEIN-RELATED"/>
    <property type="match status" value="1"/>
</dbReference>
<comment type="caution">
    <text evidence="5">The sequence shown here is derived from an EMBL/GenBank/DDBJ whole genome shotgun (WGS) entry which is preliminary data.</text>
</comment>
<dbReference type="Proteomes" id="UP000279271">
    <property type="component" value="Unassembled WGS sequence"/>
</dbReference>
<dbReference type="InterPro" id="IPR035940">
    <property type="entry name" value="CAP_sf"/>
</dbReference>
<dbReference type="EMBL" id="QOKY01000175">
    <property type="protein sequence ID" value="RMZ54608.1"/>
    <property type="molecule type" value="Genomic_DNA"/>
</dbReference>
<feature type="signal peptide" evidence="3">
    <location>
        <begin position="1"/>
        <end position="15"/>
    </location>
</feature>
<dbReference type="PROSITE" id="PS01009">
    <property type="entry name" value="CRISP_1"/>
    <property type="match status" value="2"/>
</dbReference>
<dbReference type="InterPro" id="IPR018244">
    <property type="entry name" value="Allrgn_V5/Tpx1_CS"/>
</dbReference>
<dbReference type="Gene3D" id="3.40.33.10">
    <property type="entry name" value="CAP"/>
    <property type="match status" value="3"/>
</dbReference>
<dbReference type="Pfam" id="PF00188">
    <property type="entry name" value="CAP"/>
    <property type="match status" value="2"/>
</dbReference>
<evidence type="ECO:0000259" key="4">
    <source>
        <dbReference type="SMART" id="SM00198"/>
    </source>
</evidence>
<evidence type="ECO:0000313" key="6">
    <source>
        <dbReference type="Proteomes" id="UP000279271"/>
    </source>
</evidence>
<keyword evidence="2" id="KW-0568">Pathogenesis-related protein</keyword>
<keyword evidence="2" id="KW-0611">Plant defense</keyword>
<feature type="non-terminal residue" evidence="5">
    <location>
        <position position="478"/>
    </location>
</feature>
<dbReference type="SUPFAM" id="SSF55797">
    <property type="entry name" value="PR-1-like"/>
    <property type="match status" value="3"/>
</dbReference>
<keyword evidence="3" id="KW-0732">Signal</keyword>
<organism evidence="5 6">
    <name type="scientific">Auxenochlorella protothecoides</name>
    <name type="common">Green microalga</name>
    <name type="synonym">Chlorella protothecoides</name>
    <dbReference type="NCBI Taxonomy" id="3075"/>
    <lineage>
        <taxon>Eukaryota</taxon>
        <taxon>Viridiplantae</taxon>
        <taxon>Chlorophyta</taxon>
        <taxon>core chlorophytes</taxon>
        <taxon>Trebouxiophyceae</taxon>
        <taxon>Chlorellales</taxon>
        <taxon>Chlorellaceae</taxon>
        <taxon>Auxenochlorella</taxon>
    </lineage>
</organism>
<dbReference type="SMART" id="SM00198">
    <property type="entry name" value="SCP"/>
    <property type="match status" value="2"/>
</dbReference>
<evidence type="ECO:0000256" key="2">
    <source>
        <dbReference type="ARBA" id="ARBA00023265"/>
    </source>
</evidence>
<reference evidence="6" key="1">
    <citation type="journal article" date="2018" name="Algal Res.">
        <title>Characterization of plant carbon substrate utilization by Auxenochlorella protothecoides.</title>
        <authorList>
            <person name="Vogler B.W."/>
            <person name="Starkenburg S.R."/>
            <person name="Sudasinghe N."/>
            <person name="Schambach J.Y."/>
            <person name="Rollin J.A."/>
            <person name="Pattathil S."/>
            <person name="Barry A.N."/>
        </authorList>
    </citation>
    <scope>NUCLEOTIDE SEQUENCE [LARGE SCALE GENOMIC DNA]</scope>
    <source>
        <strain evidence="6">UTEX 25</strain>
    </source>
</reference>
<name>A0A3M7KVM9_AUXPR</name>